<keyword evidence="1" id="KW-0732">Signal</keyword>
<reference evidence="2" key="1">
    <citation type="submission" date="2023-03" db="EMBL/GenBank/DDBJ databases">
        <title>Massive genome expansion in bonnet fungi (Mycena s.s.) driven by repeated elements and novel gene families across ecological guilds.</title>
        <authorList>
            <consortium name="Lawrence Berkeley National Laboratory"/>
            <person name="Harder C.B."/>
            <person name="Miyauchi S."/>
            <person name="Viragh M."/>
            <person name="Kuo A."/>
            <person name="Thoen E."/>
            <person name="Andreopoulos B."/>
            <person name="Lu D."/>
            <person name="Skrede I."/>
            <person name="Drula E."/>
            <person name="Henrissat B."/>
            <person name="Morin E."/>
            <person name="Kohler A."/>
            <person name="Barry K."/>
            <person name="LaButti K."/>
            <person name="Morin E."/>
            <person name="Salamov A."/>
            <person name="Lipzen A."/>
            <person name="Mereny Z."/>
            <person name="Hegedus B."/>
            <person name="Baldrian P."/>
            <person name="Stursova M."/>
            <person name="Weitz H."/>
            <person name="Taylor A."/>
            <person name="Grigoriev I.V."/>
            <person name="Nagy L.G."/>
            <person name="Martin F."/>
            <person name="Kauserud H."/>
        </authorList>
    </citation>
    <scope>NUCLEOTIDE SEQUENCE</scope>
    <source>
        <strain evidence="2">9284</strain>
    </source>
</reference>
<dbReference type="Pfam" id="PF01161">
    <property type="entry name" value="PBP"/>
    <property type="match status" value="1"/>
</dbReference>
<dbReference type="InterPro" id="IPR036610">
    <property type="entry name" value="PEBP-like_sf"/>
</dbReference>
<evidence type="ECO:0000313" key="3">
    <source>
        <dbReference type="Proteomes" id="UP001221142"/>
    </source>
</evidence>
<organism evidence="2 3">
    <name type="scientific">Roridomyces roridus</name>
    <dbReference type="NCBI Taxonomy" id="1738132"/>
    <lineage>
        <taxon>Eukaryota</taxon>
        <taxon>Fungi</taxon>
        <taxon>Dikarya</taxon>
        <taxon>Basidiomycota</taxon>
        <taxon>Agaricomycotina</taxon>
        <taxon>Agaricomycetes</taxon>
        <taxon>Agaricomycetidae</taxon>
        <taxon>Agaricales</taxon>
        <taxon>Marasmiineae</taxon>
        <taxon>Mycenaceae</taxon>
        <taxon>Roridomyces</taxon>
    </lineage>
</organism>
<dbReference type="Proteomes" id="UP001221142">
    <property type="component" value="Unassembled WGS sequence"/>
</dbReference>
<proteinExistence type="predicted"/>
<dbReference type="AlphaFoldDB" id="A0AAD7C1I3"/>
<dbReference type="EMBL" id="JARKIF010000007">
    <property type="protein sequence ID" value="KAJ7635055.1"/>
    <property type="molecule type" value="Genomic_DNA"/>
</dbReference>
<sequence>MPRLSSGIKPPAGSSVTLASLFSLVVVCAAQDASLHKVEKAFNDANIPANLNIAFQPSMLLDVTFPQEYGHPIALHAGIQVPVNDTVGPPTFSLQGQRRTARHDNGPFVVAMVDPDAPTPQDPSVSQIRHFLGGNFYLGRDGCSLFNTTPAITEYVQPAPPSYSDAHRYVLLVYKQPKTFAQQDLVNASSSILSFNISQFASAVELGSPLAGTFMLVSQNFTRVKN</sequence>
<evidence type="ECO:0000313" key="2">
    <source>
        <dbReference type="EMBL" id="KAJ7635055.1"/>
    </source>
</evidence>
<evidence type="ECO:0000256" key="1">
    <source>
        <dbReference type="SAM" id="SignalP"/>
    </source>
</evidence>
<dbReference type="PANTHER" id="PTHR11362:SF82">
    <property type="entry name" value="PHOSPHATIDYLETHANOLAMINE-BINDING PROTEIN 4"/>
    <property type="match status" value="1"/>
</dbReference>
<dbReference type="InterPro" id="IPR008914">
    <property type="entry name" value="PEBP"/>
</dbReference>
<dbReference type="Gene3D" id="3.90.280.10">
    <property type="entry name" value="PEBP-like"/>
    <property type="match status" value="1"/>
</dbReference>
<dbReference type="PANTHER" id="PTHR11362">
    <property type="entry name" value="PHOSPHATIDYLETHANOLAMINE-BINDING PROTEIN"/>
    <property type="match status" value="1"/>
</dbReference>
<accession>A0AAD7C1I3</accession>
<keyword evidence="3" id="KW-1185">Reference proteome</keyword>
<name>A0AAD7C1I3_9AGAR</name>
<protein>
    <submittedName>
        <fullName evidence="2">PEBP-like protein</fullName>
    </submittedName>
</protein>
<gene>
    <name evidence="2" type="ORF">FB45DRAFT_1025953</name>
</gene>
<feature type="signal peptide" evidence="1">
    <location>
        <begin position="1"/>
        <end position="30"/>
    </location>
</feature>
<comment type="caution">
    <text evidence="2">The sequence shown here is derived from an EMBL/GenBank/DDBJ whole genome shotgun (WGS) entry which is preliminary data.</text>
</comment>
<dbReference type="SUPFAM" id="SSF49777">
    <property type="entry name" value="PEBP-like"/>
    <property type="match status" value="1"/>
</dbReference>
<dbReference type="CDD" id="cd00866">
    <property type="entry name" value="PEBP_euk"/>
    <property type="match status" value="1"/>
</dbReference>
<dbReference type="InterPro" id="IPR035810">
    <property type="entry name" value="PEBP_euk"/>
</dbReference>
<feature type="chain" id="PRO_5042157150" evidence="1">
    <location>
        <begin position="31"/>
        <end position="226"/>
    </location>
</feature>